<feature type="domain" description="NFACT protein C-terminal" evidence="2">
    <location>
        <begin position="95"/>
        <end position="163"/>
    </location>
</feature>
<organism evidence="3 4">
    <name type="scientific">Caenorhabditis angaria</name>
    <dbReference type="NCBI Taxonomy" id="860376"/>
    <lineage>
        <taxon>Eukaryota</taxon>
        <taxon>Metazoa</taxon>
        <taxon>Ecdysozoa</taxon>
        <taxon>Nematoda</taxon>
        <taxon>Chromadorea</taxon>
        <taxon>Rhabditida</taxon>
        <taxon>Rhabditina</taxon>
        <taxon>Rhabditomorpha</taxon>
        <taxon>Rhabditoidea</taxon>
        <taxon>Rhabditidae</taxon>
        <taxon>Peloderinae</taxon>
        <taxon>Caenorhabditis</taxon>
    </lineage>
</organism>
<evidence type="ECO:0000313" key="4">
    <source>
        <dbReference type="Proteomes" id="UP001152747"/>
    </source>
</evidence>
<dbReference type="Pfam" id="PF11923">
    <property type="entry name" value="NFACT-C"/>
    <property type="match status" value="1"/>
</dbReference>
<evidence type="ECO:0000259" key="2">
    <source>
        <dbReference type="Pfam" id="PF11923"/>
    </source>
</evidence>
<feature type="compositionally biased region" description="Basic and acidic residues" evidence="1">
    <location>
        <begin position="17"/>
        <end position="28"/>
    </location>
</feature>
<dbReference type="PANTHER" id="PTHR15239:SF6">
    <property type="entry name" value="RIBOSOME QUALITY CONTROL COMPLEX SUBUNIT NEMF"/>
    <property type="match status" value="1"/>
</dbReference>
<feature type="compositionally biased region" description="Acidic residues" evidence="1">
    <location>
        <begin position="79"/>
        <end position="99"/>
    </location>
</feature>
<dbReference type="GO" id="GO:0072344">
    <property type="term" value="P:rescue of stalled ribosome"/>
    <property type="evidence" value="ECO:0007669"/>
    <property type="project" value="TreeGrafter"/>
</dbReference>
<proteinExistence type="predicted"/>
<dbReference type="OrthoDB" id="207084at2759"/>
<comment type="caution">
    <text evidence="3">The sequence shown here is derived from an EMBL/GenBank/DDBJ whole genome shotgun (WGS) entry which is preliminary data.</text>
</comment>
<accession>A0A9P1IHM4</accession>
<keyword evidence="4" id="KW-1185">Reference proteome</keyword>
<sequence>MSKQPSAKTQKRKQRKEKLAKQKYGEQTEKDIEIHQKLLKPQKIIEQSKIEPKAEKKPEIFEKKVYEKPEKVVEKEENLGEENEENDENEGNGKEEEDILGTLTSQPLDEDTLLFAVPVVAPYTALSTYKYRVKITPGTGKRGKATKSAIELFTRSKSDRQSALIKSLLSDDAASRNLPTKVRVSAPQLHAK</sequence>
<dbReference type="InterPro" id="IPR051608">
    <property type="entry name" value="RQC_Subunit_NEMF"/>
</dbReference>
<feature type="region of interest" description="Disordered" evidence="1">
    <location>
        <begin position="1"/>
        <end position="28"/>
    </location>
</feature>
<name>A0A9P1IHM4_9PELO</name>
<feature type="region of interest" description="Disordered" evidence="1">
    <location>
        <begin position="71"/>
        <end position="99"/>
    </location>
</feature>
<protein>
    <recommendedName>
        <fullName evidence="2">NFACT protein C-terminal domain-containing protein</fullName>
    </recommendedName>
</protein>
<dbReference type="EMBL" id="CANHGI010000003">
    <property type="protein sequence ID" value="CAI5445669.1"/>
    <property type="molecule type" value="Genomic_DNA"/>
</dbReference>
<dbReference type="GO" id="GO:0043023">
    <property type="term" value="F:ribosomal large subunit binding"/>
    <property type="evidence" value="ECO:0007669"/>
    <property type="project" value="TreeGrafter"/>
</dbReference>
<gene>
    <name evidence="3" type="ORF">CAMP_LOCUS8306</name>
</gene>
<reference evidence="3" key="1">
    <citation type="submission" date="2022-11" db="EMBL/GenBank/DDBJ databases">
        <authorList>
            <person name="Kikuchi T."/>
        </authorList>
    </citation>
    <scope>NUCLEOTIDE SEQUENCE</scope>
    <source>
        <strain evidence="3">PS1010</strain>
    </source>
</reference>
<dbReference type="GO" id="GO:1990112">
    <property type="term" value="C:RQC complex"/>
    <property type="evidence" value="ECO:0007669"/>
    <property type="project" value="TreeGrafter"/>
</dbReference>
<dbReference type="AlphaFoldDB" id="A0A9P1IHM4"/>
<dbReference type="GO" id="GO:0000049">
    <property type="term" value="F:tRNA binding"/>
    <property type="evidence" value="ECO:0007669"/>
    <property type="project" value="TreeGrafter"/>
</dbReference>
<dbReference type="InterPro" id="IPR021846">
    <property type="entry name" value="NFACT-C"/>
</dbReference>
<dbReference type="Proteomes" id="UP001152747">
    <property type="component" value="Unassembled WGS sequence"/>
</dbReference>
<evidence type="ECO:0000256" key="1">
    <source>
        <dbReference type="SAM" id="MobiDB-lite"/>
    </source>
</evidence>
<dbReference type="PANTHER" id="PTHR15239">
    <property type="entry name" value="NUCLEAR EXPORT MEDIATOR FACTOR NEMF"/>
    <property type="match status" value="1"/>
</dbReference>
<dbReference type="GO" id="GO:1990116">
    <property type="term" value="P:ribosome-associated ubiquitin-dependent protein catabolic process"/>
    <property type="evidence" value="ECO:0007669"/>
    <property type="project" value="TreeGrafter"/>
</dbReference>
<evidence type="ECO:0000313" key="3">
    <source>
        <dbReference type="EMBL" id="CAI5445669.1"/>
    </source>
</evidence>